<evidence type="ECO:0000256" key="4">
    <source>
        <dbReference type="ARBA" id="ARBA00022475"/>
    </source>
</evidence>
<dbReference type="PANTHER" id="PTHR39583:SF2">
    <property type="entry name" value="TYPE II SECRETION SYSTEM PROTEIN J"/>
    <property type="match status" value="1"/>
</dbReference>
<dbReference type="AlphaFoldDB" id="A0A4R9FLM6"/>
<dbReference type="InterPro" id="IPR051621">
    <property type="entry name" value="T2SS_protein_J"/>
</dbReference>
<gene>
    <name evidence="11" type="ORF">EHO59_14530</name>
</gene>
<accession>A0A4R9FLM6</accession>
<dbReference type="GO" id="GO:0015627">
    <property type="term" value="C:type II protein secretion system complex"/>
    <property type="evidence" value="ECO:0007669"/>
    <property type="project" value="InterPro"/>
</dbReference>
<dbReference type="NCBIfam" id="TIGR02532">
    <property type="entry name" value="IV_pilin_GFxxxE"/>
    <property type="match status" value="1"/>
</dbReference>
<dbReference type="Pfam" id="PF11612">
    <property type="entry name" value="T2SSJ"/>
    <property type="match status" value="1"/>
</dbReference>
<keyword evidence="6" id="KW-0997">Cell inner membrane</keyword>
<keyword evidence="9 10" id="KW-0472">Membrane</keyword>
<dbReference type="RefSeq" id="WP_135589187.1">
    <property type="nucleotide sequence ID" value="NZ_RQEP01000019.1"/>
</dbReference>
<comment type="similarity">
    <text evidence="2">Belongs to the GSP J family.</text>
</comment>
<proteinExistence type="inferred from homology"/>
<evidence type="ECO:0000313" key="12">
    <source>
        <dbReference type="Proteomes" id="UP000297453"/>
    </source>
</evidence>
<dbReference type="InterPro" id="IPR010055">
    <property type="entry name" value="T2SS_protein-GspJ"/>
</dbReference>
<evidence type="ECO:0000256" key="3">
    <source>
        <dbReference type="ARBA" id="ARBA00021539"/>
    </source>
</evidence>
<feature type="transmembrane region" description="Helical" evidence="10">
    <location>
        <begin position="21"/>
        <end position="43"/>
    </location>
</feature>
<keyword evidence="8 10" id="KW-1133">Transmembrane helix</keyword>
<dbReference type="PANTHER" id="PTHR39583">
    <property type="entry name" value="TYPE II SECRETION SYSTEM PROTEIN J-RELATED"/>
    <property type="match status" value="1"/>
</dbReference>
<reference evidence="11" key="1">
    <citation type="journal article" date="2019" name="PLoS Negl. Trop. Dis.">
        <title>Revisiting the worldwide diversity of Leptospira species in the environment.</title>
        <authorList>
            <person name="Vincent A.T."/>
            <person name="Schiettekatte O."/>
            <person name="Bourhy P."/>
            <person name="Veyrier F.J."/>
            <person name="Picardeau M."/>
        </authorList>
    </citation>
    <scope>NUCLEOTIDE SEQUENCE [LARGE SCALE GENOMIC DNA]</scope>
    <source>
        <strain evidence="11">SSS9</strain>
    </source>
</reference>
<dbReference type="EMBL" id="RQEP01000019">
    <property type="protein sequence ID" value="TGJ99094.1"/>
    <property type="molecule type" value="Genomic_DNA"/>
</dbReference>
<dbReference type="OrthoDB" id="339033at2"/>
<comment type="caution">
    <text evidence="11">The sequence shown here is derived from an EMBL/GenBank/DDBJ whole genome shotgun (WGS) entry which is preliminary data.</text>
</comment>
<keyword evidence="7 10" id="KW-0812">Transmembrane</keyword>
<keyword evidence="12" id="KW-1185">Reference proteome</keyword>
<comment type="subcellular location">
    <subcellularLocation>
        <location evidence="1">Cell inner membrane</location>
        <topology evidence="1">Single-pass membrane protein</topology>
    </subcellularLocation>
</comment>
<dbReference type="Proteomes" id="UP000297453">
    <property type="component" value="Unassembled WGS sequence"/>
</dbReference>
<evidence type="ECO:0000256" key="7">
    <source>
        <dbReference type="ARBA" id="ARBA00022692"/>
    </source>
</evidence>
<name>A0A4R9FLM6_9LEPT</name>
<evidence type="ECO:0000256" key="1">
    <source>
        <dbReference type="ARBA" id="ARBA00004377"/>
    </source>
</evidence>
<dbReference type="PROSITE" id="PS00409">
    <property type="entry name" value="PROKAR_NTER_METHYL"/>
    <property type="match status" value="1"/>
</dbReference>
<dbReference type="InterPro" id="IPR012902">
    <property type="entry name" value="N_methyl_site"/>
</dbReference>
<dbReference type="GO" id="GO:0005886">
    <property type="term" value="C:plasma membrane"/>
    <property type="evidence" value="ECO:0007669"/>
    <property type="project" value="UniProtKB-SubCell"/>
</dbReference>
<sequence>MFSSSRIRIRVIRNRYRSGFTLIELVIVAALLGSLLVMVFGTYTSILKITRDNSSNEGVEREKAISAIENVRSTLSMAFYFQSEKRLVFVSRKDRKSEDGKKHPGESSNDQFIVFAAVHPNSEETALPEVREVEYFLRKKEGSESDFYTLVRREDAIVDKYPFAGGLEYELLDNVKSMSFKFSRTGTKWEDEWDSRESKNIPRLIRIELIANLGSKERRFETLAFPGMLIK</sequence>
<evidence type="ECO:0000256" key="8">
    <source>
        <dbReference type="ARBA" id="ARBA00022989"/>
    </source>
</evidence>
<protein>
    <recommendedName>
        <fullName evidence="3">Type II secretion system protein J</fullName>
    </recommendedName>
</protein>
<dbReference type="GO" id="GO:0015628">
    <property type="term" value="P:protein secretion by the type II secretion system"/>
    <property type="evidence" value="ECO:0007669"/>
    <property type="project" value="InterPro"/>
</dbReference>
<evidence type="ECO:0000256" key="2">
    <source>
        <dbReference type="ARBA" id="ARBA00011084"/>
    </source>
</evidence>
<evidence type="ECO:0000256" key="6">
    <source>
        <dbReference type="ARBA" id="ARBA00022519"/>
    </source>
</evidence>
<evidence type="ECO:0000313" key="11">
    <source>
        <dbReference type="EMBL" id="TGJ99094.1"/>
    </source>
</evidence>
<keyword evidence="5" id="KW-0488">Methylation</keyword>
<evidence type="ECO:0000256" key="5">
    <source>
        <dbReference type="ARBA" id="ARBA00022481"/>
    </source>
</evidence>
<keyword evidence="4" id="KW-1003">Cell membrane</keyword>
<dbReference type="InterPro" id="IPR045584">
    <property type="entry name" value="Pilin-like"/>
</dbReference>
<dbReference type="SUPFAM" id="SSF54523">
    <property type="entry name" value="Pili subunits"/>
    <property type="match status" value="1"/>
</dbReference>
<evidence type="ECO:0000256" key="10">
    <source>
        <dbReference type="SAM" id="Phobius"/>
    </source>
</evidence>
<organism evidence="11 12">
    <name type="scientific">Leptospira semungkisensis</name>
    <dbReference type="NCBI Taxonomy" id="2484985"/>
    <lineage>
        <taxon>Bacteria</taxon>
        <taxon>Pseudomonadati</taxon>
        <taxon>Spirochaetota</taxon>
        <taxon>Spirochaetia</taxon>
        <taxon>Leptospirales</taxon>
        <taxon>Leptospiraceae</taxon>
        <taxon>Leptospira</taxon>
    </lineage>
</organism>
<evidence type="ECO:0000256" key="9">
    <source>
        <dbReference type="ARBA" id="ARBA00023136"/>
    </source>
</evidence>
<dbReference type="Pfam" id="PF07963">
    <property type="entry name" value="N_methyl"/>
    <property type="match status" value="1"/>
</dbReference>